<dbReference type="EMBL" id="JAMSKV010000011">
    <property type="protein sequence ID" value="MCQ8279237.1"/>
    <property type="molecule type" value="Genomic_DNA"/>
</dbReference>
<reference evidence="3 4" key="1">
    <citation type="submission" date="2022-06" db="EMBL/GenBank/DDBJ databases">
        <title>Endosaccharibacter gen. nov., sp. nov., endophytic bacteria isolated from sugarcane.</title>
        <authorList>
            <person name="Pitiwittayakul N."/>
            <person name="Yukphan P."/>
            <person name="Charoenyingcharoen P."/>
            <person name="Tanasupawat S."/>
        </authorList>
    </citation>
    <scope>NUCLEOTIDE SEQUENCE [LARGE SCALE GENOMIC DNA]</scope>
    <source>
        <strain evidence="3 4">KSS8</strain>
    </source>
</reference>
<feature type="domain" description="Glycosyl transferase family 1" evidence="1">
    <location>
        <begin position="182"/>
        <end position="347"/>
    </location>
</feature>
<protein>
    <submittedName>
        <fullName evidence="3">Glycosyltransferase family 4 protein</fullName>
    </submittedName>
</protein>
<gene>
    <name evidence="3" type="ORF">NFI95_12365</name>
</gene>
<accession>A0ABT1W8M8</accession>
<dbReference type="SUPFAM" id="SSF53756">
    <property type="entry name" value="UDP-Glycosyltransferase/glycogen phosphorylase"/>
    <property type="match status" value="1"/>
</dbReference>
<dbReference type="InterPro" id="IPR028098">
    <property type="entry name" value="Glyco_trans_4-like_N"/>
</dbReference>
<evidence type="ECO:0000259" key="2">
    <source>
        <dbReference type="Pfam" id="PF13579"/>
    </source>
</evidence>
<name>A0ABT1W8M8_9PROT</name>
<evidence type="ECO:0000259" key="1">
    <source>
        <dbReference type="Pfam" id="PF00534"/>
    </source>
</evidence>
<dbReference type="Proteomes" id="UP001524587">
    <property type="component" value="Unassembled WGS sequence"/>
</dbReference>
<dbReference type="Pfam" id="PF13579">
    <property type="entry name" value="Glyco_trans_4_4"/>
    <property type="match status" value="1"/>
</dbReference>
<dbReference type="InterPro" id="IPR001296">
    <property type="entry name" value="Glyco_trans_1"/>
</dbReference>
<keyword evidence="4" id="KW-1185">Reference proteome</keyword>
<dbReference type="PANTHER" id="PTHR45947:SF3">
    <property type="entry name" value="SULFOQUINOVOSYL TRANSFERASE SQD2"/>
    <property type="match status" value="1"/>
</dbReference>
<dbReference type="InterPro" id="IPR050194">
    <property type="entry name" value="Glycosyltransferase_grp1"/>
</dbReference>
<dbReference type="Gene3D" id="3.40.50.2000">
    <property type="entry name" value="Glycogen Phosphorylase B"/>
    <property type="match status" value="2"/>
</dbReference>
<dbReference type="RefSeq" id="WP_422864729.1">
    <property type="nucleotide sequence ID" value="NZ_JAMSKV010000011.1"/>
</dbReference>
<dbReference type="PANTHER" id="PTHR45947">
    <property type="entry name" value="SULFOQUINOVOSYL TRANSFERASE SQD2"/>
    <property type="match status" value="1"/>
</dbReference>
<sequence>MKILEITNVDFSLRHFLLPLMEGLRRNGHEVVGVCADGTLLDDVRAAGFRVLTPPMARSLSPVAQARAFWALLRLIRREKPDLVHAHMPISGVLARLAARVCGVRAIAYTCHGFLFNQPGSRRRRWLALLLEWIAGRVTTLYLTVSDEEAADAGRLGLHSGAIGIGNGRSPAVFQPDAEARRRLRDALGVPEGWVVVIAVSRLVRHKGYPELLEAMESVPDAELWVVGERLSSDHGESLDPAFERAERALGPRLRRLGYRTDIAALLAAADIFTLPSHFEGLPMSVIEAMLCGLPVVATDIRGPREQVVPGVTGLLVPPRSVAPLAAALRTLATDAALRARMGKAGRVRAVERYDEAAVVARTVRLLEECGAARA</sequence>
<proteinExistence type="predicted"/>
<evidence type="ECO:0000313" key="4">
    <source>
        <dbReference type="Proteomes" id="UP001524587"/>
    </source>
</evidence>
<dbReference type="CDD" id="cd03808">
    <property type="entry name" value="GT4_CapM-like"/>
    <property type="match status" value="1"/>
</dbReference>
<comment type="caution">
    <text evidence="3">The sequence shown here is derived from an EMBL/GenBank/DDBJ whole genome shotgun (WGS) entry which is preliminary data.</text>
</comment>
<feature type="domain" description="Glycosyltransferase subfamily 4-like N-terminal" evidence="2">
    <location>
        <begin position="18"/>
        <end position="159"/>
    </location>
</feature>
<organism evidence="3 4">
    <name type="scientific">Endosaccharibacter trunci</name>
    <dbReference type="NCBI Taxonomy" id="2812733"/>
    <lineage>
        <taxon>Bacteria</taxon>
        <taxon>Pseudomonadati</taxon>
        <taxon>Pseudomonadota</taxon>
        <taxon>Alphaproteobacteria</taxon>
        <taxon>Acetobacterales</taxon>
        <taxon>Acetobacteraceae</taxon>
        <taxon>Endosaccharibacter</taxon>
    </lineage>
</organism>
<dbReference type="Pfam" id="PF00534">
    <property type="entry name" value="Glycos_transf_1"/>
    <property type="match status" value="1"/>
</dbReference>
<evidence type="ECO:0000313" key="3">
    <source>
        <dbReference type="EMBL" id="MCQ8279237.1"/>
    </source>
</evidence>